<accession>A0AA35CK50</accession>
<dbReference type="KEGG" id="cmic:caldi_09680"/>
<organism evidence="2 3">
    <name type="scientific">Caldinitratiruptor microaerophilus</name>
    <dbReference type="NCBI Taxonomy" id="671077"/>
    <lineage>
        <taxon>Bacteria</taxon>
        <taxon>Bacillati</taxon>
        <taxon>Bacillota</taxon>
        <taxon>Clostridia</taxon>
        <taxon>Eubacteriales</taxon>
        <taxon>Symbiobacteriaceae</taxon>
        <taxon>Caldinitratiruptor</taxon>
    </lineage>
</organism>
<evidence type="ECO:0000256" key="1">
    <source>
        <dbReference type="SAM" id="Phobius"/>
    </source>
</evidence>
<name>A0AA35CK50_9FIRM</name>
<dbReference type="EMBL" id="AP025628">
    <property type="protein sequence ID" value="BDG59878.1"/>
    <property type="molecule type" value="Genomic_DNA"/>
</dbReference>
<dbReference type="InterPro" id="IPR038503">
    <property type="entry name" value="SpoIIIAH_sf"/>
</dbReference>
<dbReference type="Pfam" id="PF12685">
    <property type="entry name" value="SpoIIIAH"/>
    <property type="match status" value="1"/>
</dbReference>
<reference evidence="2" key="1">
    <citation type="submission" date="2022-03" db="EMBL/GenBank/DDBJ databases">
        <title>Complete genome sequence of Caldinitratiruptor microaerophilus.</title>
        <authorList>
            <person name="Mukaiyama R."/>
            <person name="Nishiyama T."/>
            <person name="Ueda K."/>
        </authorList>
    </citation>
    <scope>NUCLEOTIDE SEQUENCE</scope>
    <source>
        <strain evidence="2">JCM 16183</strain>
    </source>
</reference>
<keyword evidence="1" id="KW-1133">Transmembrane helix</keyword>
<dbReference type="RefSeq" id="WP_264843962.1">
    <property type="nucleotide sequence ID" value="NZ_AP025628.1"/>
</dbReference>
<keyword evidence="1" id="KW-0472">Membrane</keyword>
<keyword evidence="3" id="KW-1185">Reference proteome</keyword>
<evidence type="ECO:0000313" key="3">
    <source>
        <dbReference type="Proteomes" id="UP001163687"/>
    </source>
</evidence>
<feature type="transmembrane region" description="Helical" evidence="1">
    <location>
        <begin position="12"/>
        <end position="30"/>
    </location>
</feature>
<evidence type="ECO:0000313" key="2">
    <source>
        <dbReference type="EMBL" id="BDG59878.1"/>
    </source>
</evidence>
<dbReference type="Gene3D" id="1.10.287.4300">
    <property type="entry name" value="Stage III sporulation protein AH-like"/>
    <property type="match status" value="1"/>
</dbReference>
<gene>
    <name evidence="2" type="ORF">caldi_09680</name>
</gene>
<keyword evidence="1" id="KW-0812">Transmembrane</keyword>
<protein>
    <recommendedName>
        <fullName evidence="4">SpoIIIAH-like family protein</fullName>
    </recommendedName>
</protein>
<evidence type="ECO:0008006" key="4">
    <source>
        <dbReference type="Google" id="ProtNLM"/>
    </source>
</evidence>
<dbReference type="Proteomes" id="UP001163687">
    <property type="component" value="Chromosome"/>
</dbReference>
<sequence length="179" mass="19614">MKGRGRADLVRFALFLVIVAGLVAYVAAWRRGLGRDRAGRWEAPGAAPPVGLSAPPAADGGAEGGDFFADFRLERDRARGREREMLRELMTPSTPEEARRQANERYLRLSRLMGLEVELEGLIRSRGFEDAVVFLGDSAAQVVIRTPSLTPVQVAAVADLVHQVAGVDPDRIRIVARER</sequence>
<proteinExistence type="predicted"/>
<dbReference type="InterPro" id="IPR024232">
    <property type="entry name" value="SpoIIIAH"/>
</dbReference>
<dbReference type="AlphaFoldDB" id="A0AA35CK50"/>